<dbReference type="AlphaFoldDB" id="A0A2S2E6K8"/>
<dbReference type="UniPathway" id="UPA00655">
    <property type="reaction ID" value="UER00711"/>
</dbReference>
<feature type="domain" description="Biotin carboxylation" evidence="17">
    <location>
        <begin position="1"/>
        <end position="445"/>
    </location>
</feature>
<organism evidence="18 19">
    <name type="scientific">Saliniradius amylolyticus</name>
    <dbReference type="NCBI Taxonomy" id="2183582"/>
    <lineage>
        <taxon>Bacteria</taxon>
        <taxon>Pseudomonadati</taxon>
        <taxon>Pseudomonadota</taxon>
        <taxon>Gammaproteobacteria</taxon>
        <taxon>Alteromonadales</taxon>
        <taxon>Alteromonadaceae</taxon>
        <taxon>Saliniradius</taxon>
    </lineage>
</organism>
<keyword evidence="11 15" id="KW-0092">Biotin</keyword>
<dbReference type="InterPro" id="IPR005482">
    <property type="entry name" value="Biotin_COase_C"/>
</dbReference>
<dbReference type="Gene3D" id="6.20.290.20">
    <property type="match status" value="1"/>
</dbReference>
<name>A0A2S2E6K8_9ALTE</name>
<dbReference type="SUPFAM" id="SSF56059">
    <property type="entry name" value="Glutathione synthetase ATP-binding domain-like"/>
    <property type="match status" value="1"/>
</dbReference>
<dbReference type="InterPro" id="IPR005479">
    <property type="entry name" value="CPAse_ATP-bd"/>
</dbReference>
<comment type="pathway">
    <text evidence="2 15">Lipid metabolism; malonyl-CoA biosynthesis; malonyl-CoA from acetyl-CoA: step 1/1.</text>
</comment>
<keyword evidence="15" id="KW-0443">Lipid metabolism</keyword>
<evidence type="ECO:0000256" key="2">
    <source>
        <dbReference type="ARBA" id="ARBA00004956"/>
    </source>
</evidence>
<keyword evidence="15" id="KW-0276">Fatty acid metabolism</keyword>
<dbReference type="SUPFAM" id="SSF52440">
    <property type="entry name" value="PreATP-grasp domain"/>
    <property type="match status" value="1"/>
</dbReference>
<dbReference type="Gene3D" id="3.40.50.20">
    <property type="match status" value="1"/>
</dbReference>
<keyword evidence="6 15" id="KW-0436">Ligase</keyword>
<dbReference type="KEGG" id="salh:HMF8227_02847"/>
<dbReference type="SMART" id="SM00878">
    <property type="entry name" value="Biotin_carb_C"/>
    <property type="match status" value="1"/>
</dbReference>
<evidence type="ECO:0000256" key="12">
    <source>
        <dbReference type="ARBA" id="ARBA00033786"/>
    </source>
</evidence>
<dbReference type="FunFam" id="3.30.1490.20:FF:000018">
    <property type="entry name" value="Biotin carboxylase"/>
    <property type="match status" value="1"/>
</dbReference>
<dbReference type="EMBL" id="CP029347">
    <property type="protein sequence ID" value="AWL13296.1"/>
    <property type="molecule type" value="Genomic_DNA"/>
</dbReference>
<dbReference type="GO" id="GO:0005524">
    <property type="term" value="F:ATP binding"/>
    <property type="evidence" value="ECO:0007669"/>
    <property type="project" value="UniProtKB-UniRule"/>
</dbReference>
<evidence type="ECO:0000256" key="13">
    <source>
        <dbReference type="ARBA" id="ARBA00048600"/>
    </source>
</evidence>
<reference evidence="18 19" key="1">
    <citation type="submission" date="2018-05" db="EMBL/GenBank/DDBJ databases">
        <title>Salinimonas sp. HMF8227 Genome sequencing and assembly.</title>
        <authorList>
            <person name="Kang H."/>
            <person name="Kang J."/>
            <person name="Cha I."/>
            <person name="Kim H."/>
            <person name="Joh K."/>
        </authorList>
    </citation>
    <scope>NUCLEOTIDE SEQUENCE [LARGE SCALE GENOMIC DNA]</scope>
    <source>
        <strain evidence="18 19">HMF8227</strain>
    </source>
</reference>
<evidence type="ECO:0000256" key="11">
    <source>
        <dbReference type="ARBA" id="ARBA00023267"/>
    </source>
</evidence>
<evidence type="ECO:0000259" key="17">
    <source>
        <dbReference type="PROSITE" id="PS50979"/>
    </source>
</evidence>
<dbReference type="InterPro" id="IPR004549">
    <property type="entry name" value="Acetyl_CoA_COase_biotin_COase"/>
</dbReference>
<evidence type="ECO:0000256" key="5">
    <source>
        <dbReference type="ARBA" id="ARBA00017242"/>
    </source>
</evidence>
<dbReference type="InterPro" id="IPR051602">
    <property type="entry name" value="ACC_Biotin_Carboxylase"/>
</dbReference>
<evidence type="ECO:0000256" key="9">
    <source>
        <dbReference type="ARBA" id="ARBA00022840"/>
    </source>
</evidence>
<evidence type="ECO:0000256" key="4">
    <source>
        <dbReference type="ARBA" id="ARBA00013263"/>
    </source>
</evidence>
<dbReference type="SUPFAM" id="SSF51246">
    <property type="entry name" value="Rudiment single hybrid motif"/>
    <property type="match status" value="1"/>
</dbReference>
<dbReference type="PANTHER" id="PTHR48095">
    <property type="entry name" value="PYRUVATE CARBOXYLASE SUBUNIT A"/>
    <property type="match status" value="1"/>
</dbReference>
<dbReference type="PANTHER" id="PTHR48095:SF2">
    <property type="entry name" value="BIOTIN CARBOXYLASE, CHLOROPLASTIC"/>
    <property type="match status" value="1"/>
</dbReference>
<dbReference type="FunFam" id="3.40.50.20:FF:000010">
    <property type="entry name" value="Propionyl-CoA carboxylase subunit alpha"/>
    <property type="match status" value="1"/>
</dbReference>
<dbReference type="Gene3D" id="3.30.470.20">
    <property type="entry name" value="ATP-grasp fold, B domain"/>
    <property type="match status" value="1"/>
</dbReference>
<evidence type="ECO:0000256" key="1">
    <source>
        <dbReference type="ARBA" id="ARBA00003761"/>
    </source>
</evidence>
<dbReference type="PROSITE" id="PS50979">
    <property type="entry name" value="BC"/>
    <property type="match status" value="1"/>
</dbReference>
<dbReference type="InterPro" id="IPR011054">
    <property type="entry name" value="Rudment_hybrid_motif"/>
</dbReference>
<keyword evidence="8 14" id="KW-0547">Nucleotide-binding</keyword>
<dbReference type="InterPro" id="IPR011764">
    <property type="entry name" value="Biotin_carboxylation_dom"/>
</dbReference>
<feature type="domain" description="ATP-grasp" evidence="16">
    <location>
        <begin position="120"/>
        <end position="317"/>
    </location>
</feature>
<keyword evidence="15" id="KW-0275">Fatty acid biosynthesis</keyword>
<dbReference type="PROSITE" id="PS00867">
    <property type="entry name" value="CPSASE_2"/>
    <property type="match status" value="1"/>
</dbReference>
<dbReference type="Pfam" id="PF02785">
    <property type="entry name" value="Biotin_carb_C"/>
    <property type="match status" value="1"/>
</dbReference>
<evidence type="ECO:0000256" key="3">
    <source>
        <dbReference type="ARBA" id="ARBA00011750"/>
    </source>
</evidence>
<evidence type="ECO:0000256" key="6">
    <source>
        <dbReference type="ARBA" id="ARBA00022598"/>
    </source>
</evidence>
<dbReference type="GO" id="GO:2001295">
    <property type="term" value="P:malonyl-CoA biosynthetic process"/>
    <property type="evidence" value="ECO:0007669"/>
    <property type="project" value="UniProtKB-UniPathway"/>
</dbReference>
<dbReference type="Pfam" id="PF00289">
    <property type="entry name" value="Biotin_carb_N"/>
    <property type="match status" value="1"/>
</dbReference>
<sequence>MLDKVLIANRGEIALRVLRACKELGIKTVAVHSTADKDLKHVLLADESICIGRAPATESYLNIPAIIAAAEVTNSVAIHPGYGFLSENADFAEQVEKSGFEFIGPKADTIRLMGDKVSAITAMKKAGVPCVPGSDGPLTDDSERNKAIAKRIGYPIIVKAAGGGGGRGMRVVRSEAELANAVAMTKNEAGAAFGNDMVYMEKFLENPRHVEIQVLADGQGNAIHLGERDCSMQRRHQKVVEEAPAPGITQDLRDKIGERCRRACIEIGYRGAGTFEFLYENGDFYFIEMNTRIQVEHPVSEMITGVDLIKEQLRIAAGQPLGIEQSDIQIRGHAIECRINAEDPERFVPSPGKITMFHPPGGLGVRWDSHIYSGYSVPPNYDSMIGKLITYGETRDVAIARMRNALDEIVIDGIKTNVPLQKSIMADENFRNGGTNIHYLEKKLGIN</sequence>
<dbReference type="GO" id="GO:0004075">
    <property type="term" value="F:biotin carboxylase activity"/>
    <property type="evidence" value="ECO:0007669"/>
    <property type="project" value="UniProtKB-EC"/>
</dbReference>
<dbReference type="NCBIfam" id="TIGR00514">
    <property type="entry name" value="accC"/>
    <property type="match status" value="1"/>
</dbReference>
<dbReference type="GO" id="GO:0006633">
    <property type="term" value="P:fatty acid biosynthetic process"/>
    <property type="evidence" value="ECO:0007669"/>
    <property type="project" value="UniProtKB-KW"/>
</dbReference>
<dbReference type="EC" id="6.3.4.14" evidence="4 15"/>
<dbReference type="OrthoDB" id="9763189at2"/>
<dbReference type="PROSITE" id="PS00866">
    <property type="entry name" value="CPSASE_1"/>
    <property type="match status" value="1"/>
</dbReference>
<comment type="catalytic activity">
    <reaction evidence="13 15">
        <text>N(6)-biotinyl-L-lysyl-[protein] + hydrogencarbonate + ATP = N(6)-carboxybiotinyl-L-lysyl-[protein] + ADP + phosphate + H(+)</text>
        <dbReference type="Rhea" id="RHEA:13501"/>
        <dbReference type="Rhea" id="RHEA-COMP:10505"/>
        <dbReference type="Rhea" id="RHEA-COMP:10506"/>
        <dbReference type="ChEBI" id="CHEBI:15378"/>
        <dbReference type="ChEBI" id="CHEBI:17544"/>
        <dbReference type="ChEBI" id="CHEBI:30616"/>
        <dbReference type="ChEBI" id="CHEBI:43474"/>
        <dbReference type="ChEBI" id="CHEBI:83144"/>
        <dbReference type="ChEBI" id="CHEBI:83145"/>
        <dbReference type="ChEBI" id="CHEBI:456216"/>
        <dbReference type="EC" id="6.3.4.14"/>
    </reaction>
</comment>
<evidence type="ECO:0000256" key="15">
    <source>
        <dbReference type="RuleBase" id="RU365063"/>
    </source>
</evidence>
<dbReference type="Pfam" id="PF02786">
    <property type="entry name" value="CPSase_L_D2"/>
    <property type="match status" value="1"/>
</dbReference>
<protein>
    <recommendedName>
        <fullName evidence="5 15">Biotin carboxylase</fullName>
        <ecNumber evidence="4 15">6.3.4.14</ecNumber>
    </recommendedName>
    <alternativeName>
        <fullName evidence="12 15">Acetyl-coenzyme A carboxylase biotin carboxylase subunit A</fullName>
    </alternativeName>
</protein>
<dbReference type="InterPro" id="IPR011761">
    <property type="entry name" value="ATP-grasp"/>
</dbReference>
<evidence type="ECO:0000256" key="10">
    <source>
        <dbReference type="ARBA" id="ARBA00022842"/>
    </source>
</evidence>
<evidence type="ECO:0000313" key="18">
    <source>
        <dbReference type="EMBL" id="AWL13296.1"/>
    </source>
</evidence>
<evidence type="ECO:0000259" key="16">
    <source>
        <dbReference type="PROSITE" id="PS50975"/>
    </source>
</evidence>
<keyword evidence="15" id="KW-0444">Lipid biosynthesis</keyword>
<dbReference type="NCBIfam" id="NF006367">
    <property type="entry name" value="PRK08591.1"/>
    <property type="match status" value="1"/>
</dbReference>
<evidence type="ECO:0000256" key="8">
    <source>
        <dbReference type="ARBA" id="ARBA00022741"/>
    </source>
</evidence>
<comment type="function">
    <text evidence="1 15">This protein is a component of the acetyl coenzyme A carboxylase complex; first, biotin carboxylase catalyzes the carboxylation of the carrier protein and then the transcarboxylase transfers the carboxyl group to form malonyl-CoA.</text>
</comment>
<comment type="subunit">
    <text evidence="3 15">Acetyl-CoA carboxylase is a heterohexamer of biotin carboxyl carrier protein, biotin carboxylase and the two subunits of carboxyl transferase in a 2:2 complex.</text>
</comment>
<accession>A0A2S2E6K8</accession>
<dbReference type="RefSeq" id="WP_109340802.1">
    <property type="nucleotide sequence ID" value="NZ_CP029347.1"/>
</dbReference>
<gene>
    <name evidence="18" type="primary">accC</name>
    <name evidence="18" type="ORF">HMF8227_02847</name>
</gene>
<keyword evidence="7" id="KW-0479">Metal-binding</keyword>
<keyword evidence="9 14" id="KW-0067">ATP-binding</keyword>
<keyword evidence="19" id="KW-1185">Reference proteome</keyword>
<proteinExistence type="predicted"/>
<dbReference type="InterPro" id="IPR016185">
    <property type="entry name" value="PreATP-grasp_dom_sf"/>
</dbReference>
<dbReference type="GO" id="GO:0046872">
    <property type="term" value="F:metal ion binding"/>
    <property type="evidence" value="ECO:0007669"/>
    <property type="project" value="UniProtKB-KW"/>
</dbReference>
<dbReference type="InterPro" id="IPR005481">
    <property type="entry name" value="BC-like_N"/>
</dbReference>
<evidence type="ECO:0000313" key="19">
    <source>
        <dbReference type="Proteomes" id="UP000245728"/>
    </source>
</evidence>
<keyword evidence="10" id="KW-0460">Magnesium</keyword>
<dbReference type="PROSITE" id="PS50975">
    <property type="entry name" value="ATP_GRASP"/>
    <property type="match status" value="1"/>
</dbReference>
<evidence type="ECO:0000256" key="7">
    <source>
        <dbReference type="ARBA" id="ARBA00022723"/>
    </source>
</evidence>
<dbReference type="Proteomes" id="UP000245728">
    <property type="component" value="Chromosome"/>
</dbReference>
<evidence type="ECO:0000256" key="14">
    <source>
        <dbReference type="PROSITE-ProRule" id="PRU00409"/>
    </source>
</evidence>